<dbReference type="RefSeq" id="WP_091853569.1">
    <property type="nucleotide sequence ID" value="NZ_FNIW01000010.1"/>
</dbReference>
<accession>A0A1H0H1D7</accession>
<gene>
    <name evidence="1" type="ORF">SAMN04487900_11071</name>
</gene>
<name>A0A1H0H1D7_9BACT</name>
<dbReference type="AlphaFoldDB" id="A0A1H0H1D7"/>
<evidence type="ECO:0000313" key="2">
    <source>
        <dbReference type="Proteomes" id="UP000199134"/>
    </source>
</evidence>
<dbReference type="EMBL" id="FNIW01000010">
    <property type="protein sequence ID" value="SDO12915.1"/>
    <property type="molecule type" value="Genomic_DNA"/>
</dbReference>
<evidence type="ECO:0000313" key="1">
    <source>
        <dbReference type="EMBL" id="SDO12915.1"/>
    </source>
</evidence>
<protein>
    <submittedName>
        <fullName evidence="1">Uncharacterized protein</fullName>
    </submittedName>
</protein>
<comment type="caution">
    <text evidence="1">The sequence shown here is derived from an EMBL/GenBank/DDBJ whole genome shotgun (WGS) entry which is preliminary data.</text>
</comment>
<proteinExistence type="predicted"/>
<reference evidence="2" key="1">
    <citation type="submission" date="2016-10" db="EMBL/GenBank/DDBJ databases">
        <authorList>
            <person name="de Groot N.N."/>
        </authorList>
    </citation>
    <scope>NUCLEOTIDE SEQUENCE [LARGE SCALE GENOMIC DNA]</scope>
    <source>
        <strain evidence="2">BP1-145</strain>
    </source>
</reference>
<organism evidence="1 2">
    <name type="scientific">Prevotella communis</name>
    <dbReference type="NCBI Taxonomy" id="2913614"/>
    <lineage>
        <taxon>Bacteria</taxon>
        <taxon>Pseudomonadati</taxon>
        <taxon>Bacteroidota</taxon>
        <taxon>Bacteroidia</taxon>
        <taxon>Bacteroidales</taxon>
        <taxon>Prevotellaceae</taxon>
        <taxon>Prevotella</taxon>
    </lineage>
</organism>
<dbReference type="Proteomes" id="UP000199134">
    <property type="component" value="Unassembled WGS sequence"/>
</dbReference>
<sequence length="70" mass="8339">MSSKKSNGIEVIFDPEQFKGLTAKDIIRFIQKHERTAIVGERYGVDKHIIRYRTVADWNRYKEHNPYSKK</sequence>